<dbReference type="PANTHER" id="PTHR34821:SF2">
    <property type="entry name" value="INNER MEMBRANE PROTEIN YDCZ"/>
    <property type="match status" value="1"/>
</dbReference>
<keyword evidence="1" id="KW-0472">Membrane</keyword>
<dbReference type="InterPro" id="IPR006750">
    <property type="entry name" value="YdcZ"/>
</dbReference>
<dbReference type="Proteomes" id="UP001220395">
    <property type="component" value="Chromosome"/>
</dbReference>
<accession>A0ABY7TIV4</accession>
<evidence type="ECO:0000256" key="1">
    <source>
        <dbReference type="SAM" id="Phobius"/>
    </source>
</evidence>
<dbReference type="EMBL" id="CP117411">
    <property type="protein sequence ID" value="WCT72657.1"/>
    <property type="molecule type" value="Genomic_DNA"/>
</dbReference>
<sequence length="147" mass="14856">MQIVFIFIALSAGMASAFQSGSNQSLQKALDAPLWAAAIVAVVTAITSVAVVLTSGERLPAASAAATAPWWAWAGGLLGVGFVLGTVYAAPKLGAGLFMASVVTAEVVTGLLLDHFGLLGFDVHRAGWGRITGGALMIAGLSLIAIF</sequence>
<dbReference type="RefSeq" id="WP_273686627.1">
    <property type="nucleotide sequence ID" value="NZ_CP117411.1"/>
</dbReference>
<dbReference type="Pfam" id="PF04657">
    <property type="entry name" value="DMT_YdcZ"/>
    <property type="match status" value="1"/>
</dbReference>
<feature type="signal peptide" evidence="2">
    <location>
        <begin position="1"/>
        <end position="17"/>
    </location>
</feature>
<keyword evidence="2" id="KW-0732">Signal</keyword>
<evidence type="ECO:0000313" key="3">
    <source>
        <dbReference type="EMBL" id="WCT72657.1"/>
    </source>
</evidence>
<feature type="transmembrane region" description="Helical" evidence="1">
    <location>
        <begin position="68"/>
        <end position="90"/>
    </location>
</feature>
<keyword evidence="4" id="KW-1185">Reference proteome</keyword>
<feature type="chain" id="PRO_5046526597" evidence="2">
    <location>
        <begin position="18"/>
        <end position="147"/>
    </location>
</feature>
<keyword evidence="1" id="KW-0812">Transmembrane</keyword>
<name>A0ABY7TIV4_9SPHN</name>
<proteinExistence type="predicted"/>
<evidence type="ECO:0000256" key="2">
    <source>
        <dbReference type="SAM" id="SignalP"/>
    </source>
</evidence>
<dbReference type="PANTHER" id="PTHR34821">
    <property type="entry name" value="INNER MEMBRANE PROTEIN YDCZ"/>
    <property type="match status" value="1"/>
</dbReference>
<feature type="transmembrane region" description="Helical" evidence="1">
    <location>
        <begin position="128"/>
        <end position="146"/>
    </location>
</feature>
<reference evidence="3 4" key="1">
    <citation type="submission" date="2023-02" db="EMBL/GenBank/DDBJ databases">
        <title>Genome sequence of Sphingomonas naphthae.</title>
        <authorList>
            <person name="Kim S."/>
            <person name="Heo J."/>
            <person name="Kwon S.-W."/>
        </authorList>
    </citation>
    <scope>NUCLEOTIDE SEQUENCE [LARGE SCALE GENOMIC DNA]</scope>
    <source>
        <strain evidence="3 4">KACC 18716</strain>
    </source>
</reference>
<gene>
    <name evidence="3" type="ORF">PQ455_13575</name>
</gene>
<feature type="transmembrane region" description="Helical" evidence="1">
    <location>
        <begin position="96"/>
        <end position="116"/>
    </location>
</feature>
<feature type="transmembrane region" description="Helical" evidence="1">
    <location>
        <begin position="33"/>
        <end position="56"/>
    </location>
</feature>
<organism evidence="3 4">
    <name type="scientific">Sphingomonas naphthae</name>
    <dbReference type="NCBI Taxonomy" id="1813468"/>
    <lineage>
        <taxon>Bacteria</taxon>
        <taxon>Pseudomonadati</taxon>
        <taxon>Pseudomonadota</taxon>
        <taxon>Alphaproteobacteria</taxon>
        <taxon>Sphingomonadales</taxon>
        <taxon>Sphingomonadaceae</taxon>
        <taxon>Sphingomonas</taxon>
    </lineage>
</organism>
<keyword evidence="1" id="KW-1133">Transmembrane helix</keyword>
<protein>
    <submittedName>
        <fullName evidence="3">DMT family transporter</fullName>
    </submittedName>
</protein>
<evidence type="ECO:0000313" key="4">
    <source>
        <dbReference type="Proteomes" id="UP001220395"/>
    </source>
</evidence>